<evidence type="ECO:0000256" key="7">
    <source>
        <dbReference type="ARBA" id="ARBA00047899"/>
    </source>
</evidence>
<dbReference type="InterPro" id="IPR000719">
    <property type="entry name" value="Prot_kinase_dom"/>
</dbReference>
<accession>A0A0D2NWK5</accession>
<dbReference type="AlphaFoldDB" id="A0A0D2NWK5"/>
<dbReference type="SMART" id="SM00220">
    <property type="entry name" value="S_TKc"/>
    <property type="match status" value="1"/>
</dbReference>
<dbReference type="GO" id="GO:0000245">
    <property type="term" value="P:spliceosomal complex assembly"/>
    <property type="evidence" value="ECO:0007669"/>
    <property type="project" value="TreeGrafter"/>
</dbReference>
<keyword evidence="5" id="KW-0418">Kinase</keyword>
<evidence type="ECO:0000256" key="4">
    <source>
        <dbReference type="ARBA" id="ARBA00022741"/>
    </source>
</evidence>
<evidence type="ECO:0000256" key="1">
    <source>
        <dbReference type="ARBA" id="ARBA00012513"/>
    </source>
</evidence>
<dbReference type="Pfam" id="PF00069">
    <property type="entry name" value="Pkinase"/>
    <property type="match status" value="2"/>
</dbReference>
<dbReference type="Proteomes" id="UP000054270">
    <property type="component" value="Unassembled WGS sequence"/>
</dbReference>
<dbReference type="STRING" id="945553.A0A0D2NWK5"/>
<evidence type="ECO:0000256" key="3">
    <source>
        <dbReference type="ARBA" id="ARBA00022679"/>
    </source>
</evidence>
<comment type="catalytic activity">
    <reaction evidence="8">
        <text>L-seryl-[protein] + ATP = O-phospho-L-seryl-[protein] + ADP + H(+)</text>
        <dbReference type="Rhea" id="RHEA:17989"/>
        <dbReference type="Rhea" id="RHEA-COMP:9863"/>
        <dbReference type="Rhea" id="RHEA-COMP:11604"/>
        <dbReference type="ChEBI" id="CHEBI:15378"/>
        <dbReference type="ChEBI" id="CHEBI:29999"/>
        <dbReference type="ChEBI" id="CHEBI:30616"/>
        <dbReference type="ChEBI" id="CHEBI:83421"/>
        <dbReference type="ChEBI" id="CHEBI:456216"/>
        <dbReference type="EC" id="2.7.11.1"/>
    </reaction>
</comment>
<keyword evidence="4" id="KW-0547">Nucleotide-binding</keyword>
<proteinExistence type="predicted"/>
<dbReference type="EMBL" id="KN817833">
    <property type="protein sequence ID" value="KJA12935.1"/>
    <property type="molecule type" value="Genomic_DNA"/>
</dbReference>
<organism evidence="10 11">
    <name type="scientific">Hypholoma sublateritium (strain FD-334 SS-4)</name>
    <dbReference type="NCBI Taxonomy" id="945553"/>
    <lineage>
        <taxon>Eukaryota</taxon>
        <taxon>Fungi</taxon>
        <taxon>Dikarya</taxon>
        <taxon>Basidiomycota</taxon>
        <taxon>Agaricomycotina</taxon>
        <taxon>Agaricomycetes</taxon>
        <taxon>Agaricomycetidae</taxon>
        <taxon>Agaricales</taxon>
        <taxon>Agaricineae</taxon>
        <taxon>Strophariaceae</taxon>
        <taxon>Hypholoma</taxon>
    </lineage>
</organism>
<dbReference type="InterPro" id="IPR051334">
    <property type="entry name" value="SRPK"/>
</dbReference>
<comment type="catalytic activity">
    <reaction evidence="7">
        <text>L-threonyl-[protein] + ATP = O-phospho-L-threonyl-[protein] + ADP + H(+)</text>
        <dbReference type="Rhea" id="RHEA:46608"/>
        <dbReference type="Rhea" id="RHEA-COMP:11060"/>
        <dbReference type="Rhea" id="RHEA-COMP:11605"/>
        <dbReference type="ChEBI" id="CHEBI:15378"/>
        <dbReference type="ChEBI" id="CHEBI:30013"/>
        <dbReference type="ChEBI" id="CHEBI:30616"/>
        <dbReference type="ChEBI" id="CHEBI:61977"/>
        <dbReference type="ChEBI" id="CHEBI:456216"/>
        <dbReference type="EC" id="2.7.11.1"/>
    </reaction>
</comment>
<dbReference type="GO" id="GO:0050684">
    <property type="term" value="P:regulation of mRNA processing"/>
    <property type="evidence" value="ECO:0007669"/>
    <property type="project" value="TreeGrafter"/>
</dbReference>
<dbReference type="OMA" id="WEAGCTI"/>
<evidence type="ECO:0000313" key="10">
    <source>
        <dbReference type="EMBL" id="KJA12935.1"/>
    </source>
</evidence>
<protein>
    <recommendedName>
        <fullName evidence="1">non-specific serine/threonine protein kinase</fullName>
        <ecNumber evidence="1">2.7.11.1</ecNumber>
    </recommendedName>
</protein>
<evidence type="ECO:0000313" key="11">
    <source>
        <dbReference type="Proteomes" id="UP000054270"/>
    </source>
</evidence>
<name>A0A0D2NWK5_HYPSF</name>
<evidence type="ECO:0000256" key="8">
    <source>
        <dbReference type="ARBA" id="ARBA00048679"/>
    </source>
</evidence>
<evidence type="ECO:0000256" key="5">
    <source>
        <dbReference type="ARBA" id="ARBA00022777"/>
    </source>
</evidence>
<keyword evidence="6" id="KW-0067">ATP-binding</keyword>
<dbReference type="InterPro" id="IPR011009">
    <property type="entry name" value="Kinase-like_dom_sf"/>
</dbReference>
<dbReference type="Gene3D" id="1.10.510.10">
    <property type="entry name" value="Transferase(Phosphotransferase) domain 1"/>
    <property type="match status" value="1"/>
</dbReference>
<feature type="domain" description="Protein kinase" evidence="9">
    <location>
        <begin position="35"/>
        <end position="423"/>
    </location>
</feature>
<sequence>MAHYLQIPDVELVNNYGPGGFHPVHIGDTFSEGRYTVVHKLGYGTYSTVWLAKHSITARYVSLKILAASSSQWSDNSSYGASGEEEVRALSCLRSGGEDEPGKQYILQLLDDFEFHGPNGVHRCIVAELLGPSLASDIEDVYPSEIFPISVSKRIIKQIAYGVRYLHRKGVIHGDLHLGNILLSSRNLSSLSAPEEMSTYFGMPNQRTLCLTEDPDTSDGPIPVPPHIPRYVIQRPDPTPILHLCLDDPTEVGVRICDFSESSVFHIDMAPPSTKPCPRVANIPKPYRAPEIMLGEPSLPSPSTDVWAVAVLFHYLLTGGAGLFHSPYGVADELLREMVLILGKLPEPTWSAWATRGQFFDEDGKWMADHIPPPAPSGRFLKLRDGVMDDKERASFETMLRSMVTLQPEKRATMEDVVNSEWFVRYCDSHSS</sequence>
<dbReference type="PANTHER" id="PTHR47634">
    <property type="entry name" value="PROTEIN KINASE DOMAIN-CONTAINING PROTEIN-RELATED"/>
    <property type="match status" value="1"/>
</dbReference>
<reference evidence="11" key="1">
    <citation type="submission" date="2014-04" db="EMBL/GenBank/DDBJ databases">
        <title>Evolutionary Origins and Diversification of the Mycorrhizal Mutualists.</title>
        <authorList>
            <consortium name="DOE Joint Genome Institute"/>
            <consortium name="Mycorrhizal Genomics Consortium"/>
            <person name="Kohler A."/>
            <person name="Kuo A."/>
            <person name="Nagy L.G."/>
            <person name="Floudas D."/>
            <person name="Copeland A."/>
            <person name="Barry K.W."/>
            <person name="Cichocki N."/>
            <person name="Veneault-Fourrey C."/>
            <person name="LaButti K."/>
            <person name="Lindquist E.A."/>
            <person name="Lipzen A."/>
            <person name="Lundell T."/>
            <person name="Morin E."/>
            <person name="Murat C."/>
            <person name="Riley R."/>
            <person name="Ohm R."/>
            <person name="Sun H."/>
            <person name="Tunlid A."/>
            <person name="Henrissat B."/>
            <person name="Grigoriev I.V."/>
            <person name="Hibbett D.S."/>
            <person name="Martin F."/>
        </authorList>
    </citation>
    <scope>NUCLEOTIDE SEQUENCE [LARGE SCALE GENOMIC DNA]</scope>
    <source>
        <strain evidence="11">FD-334 SS-4</strain>
    </source>
</reference>
<evidence type="ECO:0000256" key="2">
    <source>
        <dbReference type="ARBA" id="ARBA00022527"/>
    </source>
</evidence>
<dbReference type="Gene3D" id="3.30.200.20">
    <property type="entry name" value="Phosphorylase Kinase, domain 1"/>
    <property type="match status" value="1"/>
</dbReference>
<dbReference type="OrthoDB" id="5979581at2759"/>
<evidence type="ECO:0000256" key="6">
    <source>
        <dbReference type="ARBA" id="ARBA00022840"/>
    </source>
</evidence>
<keyword evidence="2" id="KW-0723">Serine/threonine-protein kinase</keyword>
<dbReference type="GO" id="GO:0005524">
    <property type="term" value="F:ATP binding"/>
    <property type="evidence" value="ECO:0007669"/>
    <property type="project" value="UniProtKB-KW"/>
</dbReference>
<dbReference type="EC" id="2.7.11.1" evidence="1"/>
<dbReference type="GO" id="GO:0004674">
    <property type="term" value="F:protein serine/threonine kinase activity"/>
    <property type="evidence" value="ECO:0007669"/>
    <property type="project" value="UniProtKB-KW"/>
</dbReference>
<keyword evidence="11" id="KW-1185">Reference proteome</keyword>
<dbReference type="PROSITE" id="PS50011">
    <property type="entry name" value="PROTEIN_KINASE_DOM"/>
    <property type="match status" value="1"/>
</dbReference>
<gene>
    <name evidence="10" type="ORF">HYPSUDRAFT_209980</name>
</gene>
<keyword evidence="3" id="KW-0808">Transferase</keyword>
<dbReference type="PANTHER" id="PTHR47634:SF9">
    <property type="entry name" value="PROTEIN KINASE DOMAIN-CONTAINING PROTEIN-RELATED"/>
    <property type="match status" value="1"/>
</dbReference>
<dbReference type="SUPFAM" id="SSF56112">
    <property type="entry name" value="Protein kinase-like (PK-like)"/>
    <property type="match status" value="1"/>
</dbReference>
<evidence type="ECO:0000259" key="9">
    <source>
        <dbReference type="PROSITE" id="PS50011"/>
    </source>
</evidence>